<feature type="region of interest" description="Disordered" evidence="2">
    <location>
        <begin position="180"/>
        <end position="203"/>
    </location>
</feature>
<evidence type="ECO:0000256" key="1">
    <source>
        <dbReference type="SAM" id="Coils"/>
    </source>
</evidence>
<evidence type="ECO:0000313" key="3">
    <source>
        <dbReference type="EMBL" id="KAF2730140.1"/>
    </source>
</evidence>
<dbReference type="PANTHER" id="PTHR15141:SF76">
    <property type="entry name" value="TRANSCRIPTION ELONGATION FACTOR B POLYPEPTIDE 3"/>
    <property type="match status" value="1"/>
</dbReference>
<dbReference type="GO" id="GO:0070449">
    <property type="term" value="C:elongin complex"/>
    <property type="evidence" value="ECO:0007669"/>
    <property type="project" value="InterPro"/>
</dbReference>
<sequence>MPRDQIGAASLYDISKRRLIANIQHLTDVGDIAYFHLAPILKHIQNPDQLALLEQHSPQLLGETADIWLRFIQRDIPDYETKPHNPKDPTKWSKVYKKLKREAEQEQKEQEEELRARMDALQKNRAGNQTRIVNAPTGYDPSARRRGPSFGGWGPSSGAPAKTGRAALDKLKRGIFDQNRARPKASRMTAEELQRRRGTVQQAPQRMLRIEEANAAAAAARPIVAPRAASVKTAGGGAAGHQPTIRKQHRPPQRTPMQPGERYTAPKLESRPTGAAGVRRRREEHNPLMAPKRARRV</sequence>
<gene>
    <name evidence="3" type="ORF">EJ04DRAFT_445767</name>
</gene>
<protein>
    <recommendedName>
        <fullName evidence="5">Elongin-A</fullName>
    </recommendedName>
</protein>
<feature type="region of interest" description="Disordered" evidence="2">
    <location>
        <begin position="229"/>
        <end position="297"/>
    </location>
</feature>
<dbReference type="PANTHER" id="PTHR15141">
    <property type="entry name" value="TRANSCRIPTION ELONGATION FACTOR B POLYPEPTIDE 3"/>
    <property type="match status" value="1"/>
</dbReference>
<comment type="caution">
    <text evidence="3">The sequence shown here is derived from an EMBL/GenBank/DDBJ whole genome shotgun (WGS) entry which is preliminary data.</text>
</comment>
<dbReference type="EMBL" id="ML996225">
    <property type="protein sequence ID" value="KAF2730140.1"/>
    <property type="molecule type" value="Genomic_DNA"/>
</dbReference>
<dbReference type="Pfam" id="PF06881">
    <property type="entry name" value="Elongin_A"/>
    <property type="match status" value="1"/>
</dbReference>
<dbReference type="Gene3D" id="6.10.250.3180">
    <property type="match status" value="1"/>
</dbReference>
<evidence type="ECO:0000313" key="4">
    <source>
        <dbReference type="Proteomes" id="UP000799444"/>
    </source>
</evidence>
<evidence type="ECO:0008006" key="5">
    <source>
        <dbReference type="Google" id="ProtNLM"/>
    </source>
</evidence>
<dbReference type="GO" id="GO:0006368">
    <property type="term" value="P:transcription elongation by RNA polymerase II"/>
    <property type="evidence" value="ECO:0007669"/>
    <property type="project" value="InterPro"/>
</dbReference>
<keyword evidence="4" id="KW-1185">Reference proteome</keyword>
<dbReference type="InterPro" id="IPR051870">
    <property type="entry name" value="Elongin-A_domain"/>
</dbReference>
<name>A0A9P4UZF0_9PLEO</name>
<accession>A0A9P4UZF0</accession>
<dbReference type="InterPro" id="IPR010684">
    <property type="entry name" value="RNA_pol_II_trans_fac_SIII_A"/>
</dbReference>
<dbReference type="OrthoDB" id="21513at2759"/>
<keyword evidence="1" id="KW-0175">Coiled coil</keyword>
<evidence type="ECO:0000256" key="2">
    <source>
        <dbReference type="SAM" id="MobiDB-lite"/>
    </source>
</evidence>
<dbReference type="AlphaFoldDB" id="A0A9P4UZF0"/>
<feature type="coiled-coil region" evidence="1">
    <location>
        <begin position="93"/>
        <end position="124"/>
    </location>
</feature>
<dbReference type="Proteomes" id="UP000799444">
    <property type="component" value="Unassembled WGS sequence"/>
</dbReference>
<proteinExistence type="predicted"/>
<organism evidence="3 4">
    <name type="scientific">Polyplosphaeria fusca</name>
    <dbReference type="NCBI Taxonomy" id="682080"/>
    <lineage>
        <taxon>Eukaryota</taxon>
        <taxon>Fungi</taxon>
        <taxon>Dikarya</taxon>
        <taxon>Ascomycota</taxon>
        <taxon>Pezizomycotina</taxon>
        <taxon>Dothideomycetes</taxon>
        <taxon>Pleosporomycetidae</taxon>
        <taxon>Pleosporales</taxon>
        <taxon>Tetraplosphaeriaceae</taxon>
        <taxon>Polyplosphaeria</taxon>
    </lineage>
</organism>
<reference evidence="3" key="1">
    <citation type="journal article" date="2020" name="Stud. Mycol.">
        <title>101 Dothideomycetes genomes: a test case for predicting lifestyles and emergence of pathogens.</title>
        <authorList>
            <person name="Haridas S."/>
            <person name="Albert R."/>
            <person name="Binder M."/>
            <person name="Bloem J."/>
            <person name="Labutti K."/>
            <person name="Salamov A."/>
            <person name="Andreopoulos B."/>
            <person name="Baker S."/>
            <person name="Barry K."/>
            <person name="Bills G."/>
            <person name="Bluhm B."/>
            <person name="Cannon C."/>
            <person name="Castanera R."/>
            <person name="Culley D."/>
            <person name="Daum C."/>
            <person name="Ezra D."/>
            <person name="Gonzalez J."/>
            <person name="Henrissat B."/>
            <person name="Kuo A."/>
            <person name="Liang C."/>
            <person name="Lipzen A."/>
            <person name="Lutzoni F."/>
            <person name="Magnuson J."/>
            <person name="Mondo S."/>
            <person name="Nolan M."/>
            <person name="Ohm R."/>
            <person name="Pangilinan J."/>
            <person name="Park H.-J."/>
            <person name="Ramirez L."/>
            <person name="Alfaro M."/>
            <person name="Sun H."/>
            <person name="Tritt A."/>
            <person name="Yoshinaga Y."/>
            <person name="Zwiers L.-H."/>
            <person name="Turgeon B."/>
            <person name="Goodwin S."/>
            <person name="Spatafora J."/>
            <person name="Crous P."/>
            <person name="Grigoriev I."/>
        </authorList>
    </citation>
    <scope>NUCLEOTIDE SEQUENCE</scope>
    <source>
        <strain evidence="3">CBS 125425</strain>
    </source>
</reference>
<feature type="region of interest" description="Disordered" evidence="2">
    <location>
        <begin position="132"/>
        <end position="163"/>
    </location>
</feature>